<feature type="domain" description="Amine oxidase" evidence="6">
    <location>
        <begin position="17"/>
        <end position="308"/>
    </location>
</feature>
<evidence type="ECO:0000313" key="8">
    <source>
        <dbReference type="Proteomes" id="UP000824238"/>
    </source>
</evidence>
<evidence type="ECO:0000256" key="4">
    <source>
        <dbReference type="ARBA" id="ARBA00022857"/>
    </source>
</evidence>
<dbReference type="SUPFAM" id="SSF51905">
    <property type="entry name" value="FAD/NAD(P)-binding domain"/>
    <property type="match status" value="1"/>
</dbReference>
<keyword evidence="5" id="KW-0520">NAD</keyword>
<keyword evidence="4" id="KW-0521">NADP</keyword>
<keyword evidence="1" id="KW-0285">Flavoprotein</keyword>
<evidence type="ECO:0000259" key="6">
    <source>
        <dbReference type="Pfam" id="PF01593"/>
    </source>
</evidence>
<dbReference type="InterPro" id="IPR052206">
    <property type="entry name" value="Retinol_saturase"/>
</dbReference>
<dbReference type="GO" id="GO:0016491">
    <property type="term" value="F:oxidoreductase activity"/>
    <property type="evidence" value="ECO:0007669"/>
    <property type="project" value="InterPro"/>
</dbReference>
<comment type="caution">
    <text evidence="7">The sequence shown here is derived from an EMBL/GenBank/DDBJ whole genome shotgun (WGS) entry which is preliminary data.</text>
</comment>
<dbReference type="PANTHER" id="PTHR46091">
    <property type="entry name" value="BLR7054 PROTEIN"/>
    <property type="match status" value="1"/>
</dbReference>
<evidence type="ECO:0000256" key="3">
    <source>
        <dbReference type="ARBA" id="ARBA00022827"/>
    </source>
</evidence>
<evidence type="ECO:0000256" key="2">
    <source>
        <dbReference type="ARBA" id="ARBA00022729"/>
    </source>
</evidence>
<dbReference type="EMBL" id="DVHH01000193">
    <property type="protein sequence ID" value="HIR55533.1"/>
    <property type="molecule type" value="Genomic_DNA"/>
</dbReference>
<organism evidence="7 8">
    <name type="scientific">Candidatus Scatomorpha intestinigallinarum</name>
    <dbReference type="NCBI Taxonomy" id="2840923"/>
    <lineage>
        <taxon>Bacteria</taxon>
        <taxon>Bacillati</taxon>
        <taxon>Bacillota</taxon>
        <taxon>Clostridia</taxon>
        <taxon>Eubacteriales</taxon>
        <taxon>Candidatus Scatomorpha</taxon>
    </lineage>
</organism>
<evidence type="ECO:0000256" key="5">
    <source>
        <dbReference type="ARBA" id="ARBA00023027"/>
    </source>
</evidence>
<evidence type="ECO:0000313" key="7">
    <source>
        <dbReference type="EMBL" id="HIR55533.1"/>
    </source>
</evidence>
<evidence type="ECO:0000256" key="1">
    <source>
        <dbReference type="ARBA" id="ARBA00022630"/>
    </source>
</evidence>
<reference evidence="7" key="2">
    <citation type="journal article" date="2021" name="PeerJ">
        <title>Extensive microbial diversity within the chicken gut microbiome revealed by metagenomics and culture.</title>
        <authorList>
            <person name="Gilroy R."/>
            <person name="Ravi A."/>
            <person name="Getino M."/>
            <person name="Pursley I."/>
            <person name="Horton D.L."/>
            <person name="Alikhan N.F."/>
            <person name="Baker D."/>
            <person name="Gharbi K."/>
            <person name="Hall N."/>
            <person name="Watson M."/>
            <person name="Adriaenssens E.M."/>
            <person name="Foster-Nyarko E."/>
            <person name="Jarju S."/>
            <person name="Secka A."/>
            <person name="Antonio M."/>
            <person name="Oren A."/>
            <person name="Chaudhuri R.R."/>
            <person name="La Ragione R."/>
            <person name="Hildebrand F."/>
            <person name="Pallen M.J."/>
        </authorList>
    </citation>
    <scope>NUCLEOTIDE SEQUENCE</scope>
    <source>
        <strain evidence="7">ChiGjej3B3-7149</strain>
    </source>
</reference>
<dbReference type="Proteomes" id="UP000824238">
    <property type="component" value="Unassembled WGS sequence"/>
</dbReference>
<name>A0A9D1DMF0_9FIRM</name>
<sequence>MAALHYDAVVIGAGNGGLAAALTLADAGKKVLLAERHNLPGGFATSFVRGRFEFEASLHELCDFGTPGNSGNLYALFEELGVLDKIEFVTVPEAYRVITLDTGEDYTMPFGVQNFIDKMESYVPGSRESTATFFALADECRRAMAYLTQMRGNPDTAVLKSEYPNFMRVAAYPIDKVLNAIKMPKKAQEILNVYWSYLGTPEDQLSFLHYALMVNLYITHGAQIPKNRSHGISCALADTILEKGGEIWYNSEVEHIITKNGRVAGVRFADGKEVATEHVVSNASPHLVYGRMVDPKDIPEEELKLANARGLAGRGVSMFLGLNKSPEELGLHDYSYFIYHSLDTKAEFGGMETIENPAQVTVCLNAALPDCSPKGTTILYFTSLYFSDFFGGLANAENYFDIKEKMANCLIDGFERATGAKIRDAIEEIEVGSPVTYAHYTGAPQGAIYGYLLTGLDNMMPRIMCMYNEKHLPGLHFCGGHAMRGSGYNSSYQSGNLAAKFTLMDMKKEAE</sequence>
<dbReference type="InterPro" id="IPR036188">
    <property type="entry name" value="FAD/NAD-bd_sf"/>
</dbReference>
<proteinExistence type="predicted"/>
<dbReference type="InterPro" id="IPR002937">
    <property type="entry name" value="Amino_oxidase"/>
</dbReference>
<dbReference type="AlphaFoldDB" id="A0A9D1DMF0"/>
<dbReference type="Pfam" id="PF01593">
    <property type="entry name" value="Amino_oxidase"/>
    <property type="match status" value="1"/>
</dbReference>
<gene>
    <name evidence="7" type="ORF">IAD36_08080</name>
</gene>
<dbReference type="Gene3D" id="3.50.50.60">
    <property type="entry name" value="FAD/NAD(P)-binding domain"/>
    <property type="match status" value="2"/>
</dbReference>
<keyword evidence="2" id="KW-0732">Signal</keyword>
<protein>
    <submittedName>
        <fullName evidence="7">NAD(P)/FAD-dependent oxidoreductase</fullName>
    </submittedName>
</protein>
<accession>A0A9D1DMF0</accession>
<keyword evidence="3" id="KW-0274">FAD</keyword>
<dbReference type="PANTHER" id="PTHR46091:SF3">
    <property type="entry name" value="AMINE OXIDASE DOMAIN-CONTAINING PROTEIN"/>
    <property type="match status" value="1"/>
</dbReference>
<reference evidence="7" key="1">
    <citation type="submission" date="2020-10" db="EMBL/GenBank/DDBJ databases">
        <authorList>
            <person name="Gilroy R."/>
        </authorList>
    </citation>
    <scope>NUCLEOTIDE SEQUENCE</scope>
    <source>
        <strain evidence="7">ChiGjej3B3-7149</strain>
    </source>
</reference>